<dbReference type="GO" id="GO:0045087">
    <property type="term" value="P:innate immune response"/>
    <property type="evidence" value="ECO:0007669"/>
    <property type="project" value="TreeGrafter"/>
</dbReference>
<evidence type="ECO:0000256" key="1">
    <source>
        <dbReference type="ARBA" id="ARBA00010646"/>
    </source>
</evidence>
<dbReference type="InterPro" id="IPR051595">
    <property type="entry name" value="GH25_Enzymes"/>
</dbReference>
<dbReference type="Gene3D" id="3.20.20.80">
    <property type="entry name" value="Glycosidases"/>
    <property type="match status" value="1"/>
</dbReference>
<evidence type="ECO:0000313" key="4">
    <source>
        <dbReference type="EMBL" id="CAJ0608313.1"/>
    </source>
</evidence>
<dbReference type="PANTHER" id="PTHR23208:SF36">
    <property type="entry name" value="LYSOZYME-RELATED"/>
    <property type="match status" value="1"/>
</dbReference>
<protein>
    <recommendedName>
        <fullName evidence="6">Lysozyme</fullName>
    </recommendedName>
</protein>
<keyword evidence="5" id="KW-1185">Reference proteome</keyword>
<name>A0AA36MFW1_CYLNA</name>
<sequence>MLLFILPALLAVFIQPASAAVNYAYAVDIDKAMTASTFNCFKKSGYSAVFIRAYNPQGSGLFDANAPNNIRNAYSTGLGTEVFMTPQPKSTKTGAVQFKEMYDGLKKANINVKTVWVQVTSPVNWGTDSKKNIAFLNDIAKTAISYGIKIGYYTSVYDWNQITKNTPVTDPNIPLWYWNINGAGPSGETPANFNDFRAFGGFKQAMVKQFGQSESICGVVANRDVYNTAAKTLFTVSRVVNGVLIVGI</sequence>
<organism evidence="4 5">
    <name type="scientific">Cylicocyclus nassatus</name>
    <name type="common">Nematode worm</name>
    <dbReference type="NCBI Taxonomy" id="53992"/>
    <lineage>
        <taxon>Eukaryota</taxon>
        <taxon>Metazoa</taxon>
        <taxon>Ecdysozoa</taxon>
        <taxon>Nematoda</taxon>
        <taxon>Chromadorea</taxon>
        <taxon>Rhabditida</taxon>
        <taxon>Rhabditina</taxon>
        <taxon>Rhabditomorpha</taxon>
        <taxon>Strongyloidea</taxon>
        <taxon>Strongylidae</taxon>
        <taxon>Cylicocyclus</taxon>
    </lineage>
</organism>
<dbReference type="InterPro" id="IPR017853">
    <property type="entry name" value="GH"/>
</dbReference>
<accession>A0AA36MFW1</accession>
<evidence type="ECO:0000256" key="3">
    <source>
        <dbReference type="SAM" id="SignalP"/>
    </source>
</evidence>
<dbReference type="InterPro" id="IPR002053">
    <property type="entry name" value="Glyco_hydro_25"/>
</dbReference>
<dbReference type="PROSITE" id="PS51904">
    <property type="entry name" value="GLYCOSYL_HYDROL_F25_2"/>
    <property type="match status" value="1"/>
</dbReference>
<dbReference type="PANTHER" id="PTHR23208">
    <property type="entry name" value="LYSOZYME PROTEIN"/>
    <property type="match status" value="1"/>
</dbReference>
<dbReference type="AlphaFoldDB" id="A0AA36MFW1"/>
<dbReference type="EMBL" id="CATQJL010000316">
    <property type="protein sequence ID" value="CAJ0608313.1"/>
    <property type="molecule type" value="Genomic_DNA"/>
</dbReference>
<feature type="signal peptide" evidence="3">
    <location>
        <begin position="1"/>
        <end position="19"/>
    </location>
</feature>
<dbReference type="GO" id="GO:0009253">
    <property type="term" value="P:peptidoglycan catabolic process"/>
    <property type="evidence" value="ECO:0007669"/>
    <property type="project" value="InterPro"/>
</dbReference>
<evidence type="ECO:0000256" key="2">
    <source>
        <dbReference type="ARBA" id="ARBA00022729"/>
    </source>
</evidence>
<dbReference type="CDD" id="cd06416">
    <property type="entry name" value="GH25_Lys1-like"/>
    <property type="match status" value="1"/>
</dbReference>
<proteinExistence type="inferred from homology"/>
<evidence type="ECO:0000313" key="5">
    <source>
        <dbReference type="Proteomes" id="UP001176961"/>
    </source>
</evidence>
<dbReference type="GO" id="GO:0003796">
    <property type="term" value="F:lysozyme activity"/>
    <property type="evidence" value="ECO:0007669"/>
    <property type="project" value="InterPro"/>
</dbReference>
<gene>
    <name evidence="4" type="ORF">CYNAS_LOCUS20296</name>
</gene>
<evidence type="ECO:0008006" key="6">
    <source>
        <dbReference type="Google" id="ProtNLM"/>
    </source>
</evidence>
<comment type="caution">
    <text evidence="4">The sequence shown here is derived from an EMBL/GenBank/DDBJ whole genome shotgun (WGS) entry which is preliminary data.</text>
</comment>
<dbReference type="SUPFAM" id="SSF51445">
    <property type="entry name" value="(Trans)glycosidases"/>
    <property type="match status" value="1"/>
</dbReference>
<keyword evidence="2 3" id="KW-0732">Signal</keyword>
<feature type="chain" id="PRO_5041294771" description="Lysozyme" evidence="3">
    <location>
        <begin position="20"/>
        <end position="248"/>
    </location>
</feature>
<dbReference type="Proteomes" id="UP001176961">
    <property type="component" value="Unassembled WGS sequence"/>
</dbReference>
<reference evidence="4" key="1">
    <citation type="submission" date="2023-07" db="EMBL/GenBank/DDBJ databases">
        <authorList>
            <consortium name="CYATHOMIX"/>
        </authorList>
    </citation>
    <scope>NUCLEOTIDE SEQUENCE</scope>
    <source>
        <strain evidence="4">N/A</strain>
    </source>
</reference>
<dbReference type="GO" id="GO:0007165">
    <property type="term" value="P:signal transduction"/>
    <property type="evidence" value="ECO:0007669"/>
    <property type="project" value="TreeGrafter"/>
</dbReference>
<dbReference type="GO" id="GO:0016998">
    <property type="term" value="P:cell wall macromolecule catabolic process"/>
    <property type="evidence" value="ECO:0007669"/>
    <property type="project" value="InterPro"/>
</dbReference>
<comment type="similarity">
    <text evidence="1">Belongs to the glycosyl hydrolase 25 family.</text>
</comment>